<dbReference type="InterPro" id="IPR024976">
    <property type="entry name" value="DUF3885"/>
</dbReference>
<dbReference type="EMBL" id="JAEDXU010000001">
    <property type="protein sequence ID" value="MBP1044820.1"/>
    <property type="molecule type" value="Genomic_DNA"/>
</dbReference>
<comment type="caution">
    <text evidence="2">The sequence shown here is derived from an EMBL/GenBank/DDBJ whole genome shotgun (WGS) entry which is preliminary data.</text>
</comment>
<keyword evidence="3" id="KW-1185">Reference proteome</keyword>
<reference evidence="2 3" key="1">
    <citation type="submission" date="2020-12" db="EMBL/GenBank/DDBJ databases">
        <title>Vagococcus allomyrinae sp. nov. and Enterococcus lavae sp. nov., isolated from the larvae of Allomyrina dichotoma.</title>
        <authorList>
            <person name="Lee S.D."/>
        </authorList>
    </citation>
    <scope>NUCLEOTIDE SEQUENCE [LARGE SCALE GENOMIC DNA]</scope>
    <source>
        <strain evidence="2 3">BWM-S5</strain>
    </source>
</reference>
<evidence type="ECO:0000313" key="3">
    <source>
        <dbReference type="Proteomes" id="UP000673375"/>
    </source>
</evidence>
<evidence type="ECO:0000313" key="2">
    <source>
        <dbReference type="EMBL" id="MBP1044820.1"/>
    </source>
</evidence>
<sequence length="197" mass="23391">MFDELKELLLKKHHTYREKYNVRLELTNDFSMGAVDAINKISWLPRAVAADIFHDEKTLTIGIVIPEQGHVTRFQKFLKRNRLHHIDHFVTDAFSGYYEGTTGILLFSIDRQDLYMNKLITACLYSDFYGSNPLVPKISERIFFYNPAKKLLFHIYDDRGCDIWSPDKETAAFYYQKYQAYILDYDRQEIDSWFMKA</sequence>
<dbReference type="RefSeq" id="WP_209555619.1">
    <property type="nucleotide sequence ID" value="NZ_JAEDXU010000001.1"/>
</dbReference>
<dbReference type="Proteomes" id="UP000673375">
    <property type="component" value="Unassembled WGS sequence"/>
</dbReference>
<proteinExistence type="predicted"/>
<protein>
    <submittedName>
        <fullName evidence="2">DUF3885 domain-containing protein</fullName>
    </submittedName>
</protein>
<feature type="domain" description="DUF3885" evidence="1">
    <location>
        <begin position="46"/>
        <end position="186"/>
    </location>
</feature>
<name>A0ABS4CE09_9ENTE</name>
<dbReference type="Pfam" id="PF13021">
    <property type="entry name" value="DUF3885"/>
    <property type="match status" value="1"/>
</dbReference>
<organism evidence="2 3">
    <name type="scientific">Enterococcus larvae</name>
    <dbReference type="NCBI Taxonomy" id="2794352"/>
    <lineage>
        <taxon>Bacteria</taxon>
        <taxon>Bacillati</taxon>
        <taxon>Bacillota</taxon>
        <taxon>Bacilli</taxon>
        <taxon>Lactobacillales</taxon>
        <taxon>Enterococcaceae</taxon>
        <taxon>Enterococcus</taxon>
    </lineage>
</organism>
<accession>A0ABS4CE09</accession>
<evidence type="ECO:0000259" key="1">
    <source>
        <dbReference type="Pfam" id="PF13021"/>
    </source>
</evidence>
<gene>
    <name evidence="2" type="ORF">I6N96_00905</name>
</gene>